<keyword evidence="2" id="KW-0521">NADP</keyword>
<dbReference type="RefSeq" id="XP_046066594.1">
    <property type="nucleotide sequence ID" value="XM_046213356.1"/>
</dbReference>
<evidence type="ECO:0000313" key="5">
    <source>
        <dbReference type="Proteomes" id="UP001201262"/>
    </source>
</evidence>
<dbReference type="Proteomes" id="UP001201262">
    <property type="component" value="Unassembled WGS sequence"/>
</dbReference>
<protein>
    <submittedName>
        <fullName evidence="4">Dehydrogenase with different specificitie</fullName>
    </submittedName>
</protein>
<sequence>MSRYTSAHINPEGPGDARPTALQIVTDNNIADKLNGKVAVVTGCSAGLGIEVVRALAVTGITLYLTARDIVKAKNTLTDKVNVSKIHFVKMDQTSLQSVREAANTILSKTHTVNILINNAGIMAIPELQLTKDGFEVQFATNHLSHFLFFGLLKPALLAATTPEFQSRVVILSAAAHRIQGLNPSGDYFFKNTQYDPWRAYAQSKCANIYMANEIERRFGARGLHATSLHPGIIVTGLSKFVSPEIRDSMLQDQALLKTFKNPEQGAATTIYAAIDKDWEGRGGKYLVNCTEAVRGPDDGYRASDTYVSHTYCPELEAQLWRDSLELVGLEETTY</sequence>
<gene>
    <name evidence="4" type="ORF">BGW36DRAFT_351494</name>
</gene>
<dbReference type="InterPro" id="IPR036291">
    <property type="entry name" value="NAD(P)-bd_dom_sf"/>
</dbReference>
<evidence type="ECO:0000256" key="1">
    <source>
        <dbReference type="ARBA" id="ARBA00006484"/>
    </source>
</evidence>
<reference evidence="4" key="1">
    <citation type="submission" date="2021-12" db="EMBL/GenBank/DDBJ databases">
        <title>Convergent genome expansion in fungi linked to evolution of root-endophyte symbiosis.</title>
        <authorList>
            <consortium name="DOE Joint Genome Institute"/>
            <person name="Ke Y.-H."/>
            <person name="Bonito G."/>
            <person name="Liao H.-L."/>
            <person name="Looney B."/>
            <person name="Rojas-Flechas A."/>
            <person name="Nash J."/>
            <person name="Hameed K."/>
            <person name="Schadt C."/>
            <person name="Martin F."/>
            <person name="Crous P.W."/>
            <person name="Miettinen O."/>
            <person name="Magnuson J.K."/>
            <person name="Labbe J."/>
            <person name="Jacobson D."/>
            <person name="Doktycz M.J."/>
            <person name="Veneault-Fourrey C."/>
            <person name="Kuo A."/>
            <person name="Mondo S."/>
            <person name="Calhoun S."/>
            <person name="Riley R."/>
            <person name="Ohm R."/>
            <person name="LaButti K."/>
            <person name="Andreopoulos B."/>
            <person name="Pangilinan J."/>
            <person name="Nolan M."/>
            <person name="Tritt A."/>
            <person name="Clum A."/>
            <person name="Lipzen A."/>
            <person name="Daum C."/>
            <person name="Barry K."/>
            <person name="Grigoriev I.V."/>
            <person name="Vilgalys R."/>
        </authorList>
    </citation>
    <scope>NUCLEOTIDE SEQUENCE</scope>
    <source>
        <strain evidence="4">PMI_201</strain>
    </source>
</reference>
<dbReference type="PRINTS" id="PR00081">
    <property type="entry name" value="GDHRDH"/>
</dbReference>
<organism evidence="4 5">
    <name type="scientific">Talaromyces proteolyticus</name>
    <dbReference type="NCBI Taxonomy" id="1131652"/>
    <lineage>
        <taxon>Eukaryota</taxon>
        <taxon>Fungi</taxon>
        <taxon>Dikarya</taxon>
        <taxon>Ascomycota</taxon>
        <taxon>Pezizomycotina</taxon>
        <taxon>Eurotiomycetes</taxon>
        <taxon>Eurotiomycetidae</taxon>
        <taxon>Eurotiales</taxon>
        <taxon>Trichocomaceae</taxon>
        <taxon>Talaromyces</taxon>
        <taxon>Talaromyces sect. Bacilispori</taxon>
    </lineage>
</organism>
<dbReference type="Pfam" id="PF00106">
    <property type="entry name" value="adh_short"/>
    <property type="match status" value="1"/>
</dbReference>
<keyword evidence="3" id="KW-0560">Oxidoreductase</keyword>
<evidence type="ECO:0000256" key="2">
    <source>
        <dbReference type="ARBA" id="ARBA00022857"/>
    </source>
</evidence>
<keyword evidence="5" id="KW-1185">Reference proteome</keyword>
<name>A0AAD4PV69_9EURO</name>
<comment type="similarity">
    <text evidence="1">Belongs to the short-chain dehydrogenases/reductases (SDR) family.</text>
</comment>
<dbReference type="GO" id="GO:0016491">
    <property type="term" value="F:oxidoreductase activity"/>
    <property type="evidence" value="ECO:0007669"/>
    <property type="project" value="UniProtKB-KW"/>
</dbReference>
<dbReference type="InterPro" id="IPR002347">
    <property type="entry name" value="SDR_fam"/>
</dbReference>
<dbReference type="PANTHER" id="PTHR24320:SF272">
    <property type="entry name" value="NAD(P)-BINDING ROSSMANN-FOLD SUPERFAMILY PROTEIN"/>
    <property type="match status" value="1"/>
</dbReference>
<dbReference type="SUPFAM" id="SSF51735">
    <property type="entry name" value="NAD(P)-binding Rossmann-fold domains"/>
    <property type="match status" value="1"/>
</dbReference>
<dbReference type="EMBL" id="JAJTJA010000014">
    <property type="protein sequence ID" value="KAH8690311.1"/>
    <property type="molecule type" value="Genomic_DNA"/>
</dbReference>
<accession>A0AAD4PV69</accession>
<dbReference type="AlphaFoldDB" id="A0AAD4PV69"/>
<dbReference type="GeneID" id="70243643"/>
<evidence type="ECO:0000313" key="4">
    <source>
        <dbReference type="EMBL" id="KAH8690311.1"/>
    </source>
</evidence>
<comment type="caution">
    <text evidence="4">The sequence shown here is derived from an EMBL/GenBank/DDBJ whole genome shotgun (WGS) entry which is preliminary data.</text>
</comment>
<dbReference type="PANTHER" id="PTHR24320">
    <property type="entry name" value="RETINOL DEHYDROGENASE"/>
    <property type="match status" value="1"/>
</dbReference>
<evidence type="ECO:0000256" key="3">
    <source>
        <dbReference type="ARBA" id="ARBA00023002"/>
    </source>
</evidence>
<dbReference type="Gene3D" id="3.40.50.720">
    <property type="entry name" value="NAD(P)-binding Rossmann-like Domain"/>
    <property type="match status" value="1"/>
</dbReference>
<proteinExistence type="inferred from homology"/>